<dbReference type="Pfam" id="PF00571">
    <property type="entry name" value="CBS"/>
    <property type="match status" value="2"/>
</dbReference>
<dbReference type="PROSITE" id="PS51371">
    <property type="entry name" value="CBS"/>
    <property type="match status" value="2"/>
</dbReference>
<evidence type="ECO:0000256" key="2">
    <source>
        <dbReference type="SAM" id="Phobius"/>
    </source>
</evidence>
<dbReference type="InterPro" id="IPR000644">
    <property type="entry name" value="CBS_dom"/>
</dbReference>
<reference evidence="4" key="2">
    <citation type="submission" date="2020-09" db="EMBL/GenBank/DDBJ databases">
        <authorList>
            <person name="Sun Q."/>
            <person name="Zhou Y."/>
        </authorList>
    </citation>
    <scope>NUCLEOTIDE SEQUENCE</scope>
    <source>
        <strain evidence="4">CGMCC 1.10998</strain>
    </source>
</reference>
<feature type="domain" description="CBS" evidence="3">
    <location>
        <begin position="247"/>
        <end position="304"/>
    </location>
</feature>
<keyword evidence="2" id="KW-0812">Transmembrane</keyword>
<dbReference type="SUPFAM" id="SSF103473">
    <property type="entry name" value="MFS general substrate transporter"/>
    <property type="match status" value="1"/>
</dbReference>
<feature type="transmembrane region" description="Helical" evidence="2">
    <location>
        <begin position="102"/>
        <end position="119"/>
    </location>
</feature>
<dbReference type="CDD" id="cd04600">
    <property type="entry name" value="CBS_pair_HPP_assoc"/>
    <property type="match status" value="1"/>
</dbReference>
<keyword evidence="2" id="KW-1133">Transmembrane helix</keyword>
<keyword evidence="1" id="KW-0129">CBS domain</keyword>
<dbReference type="PANTHER" id="PTHR33741:SF5">
    <property type="entry name" value="TRANSMEMBRANE PROTEIN DDB_G0269096-RELATED"/>
    <property type="match status" value="1"/>
</dbReference>
<sequence length="389" mass="42591">MKEPLLQWLHSFLPSASPVNRFERMRACAGALFGMVLTAIVSYMLLGRDPAAIWLIAPMGASAVLLFAVPASPLAQPWSIIGGNFLSAIIGVACAKVFKDPAIAASIAVALSIAAMFTARCLHPPSGAVALTAVLGGPVIHALGFQFVLVPVAVNSLLMVLTAIFFNNTTGRRYPHPQQLEHKNKHETSNAVPTNRLGFTPEDLDAALRKYNQVLDVSRDDLEAILLQTEMLAHQRRFGAVSCGEIMSSELITAEFATPLEEAWQLMWQHRLHALPIIDRTRRVLGIVTTDSFLRHAQLQNHAETGSKLANFIRRTRHTHSTKPEVAGQIMTTEIQTVHVSKPIVELVPLMSDQEMHQLLIVDDQNKLLGMITQSDMIAALFEAGLEKA</sequence>
<dbReference type="InterPro" id="IPR046342">
    <property type="entry name" value="CBS_dom_sf"/>
</dbReference>
<dbReference type="Proteomes" id="UP000637423">
    <property type="component" value="Unassembled WGS sequence"/>
</dbReference>
<dbReference type="Pfam" id="PF04982">
    <property type="entry name" value="TM_HPP"/>
    <property type="match status" value="1"/>
</dbReference>
<accession>A0A916U666</accession>
<evidence type="ECO:0000313" key="5">
    <source>
        <dbReference type="Proteomes" id="UP000637423"/>
    </source>
</evidence>
<keyword evidence="5" id="KW-1185">Reference proteome</keyword>
<dbReference type="EMBL" id="BMED01000001">
    <property type="protein sequence ID" value="GGC60153.1"/>
    <property type="molecule type" value="Genomic_DNA"/>
</dbReference>
<evidence type="ECO:0000313" key="4">
    <source>
        <dbReference type="EMBL" id="GGC60153.1"/>
    </source>
</evidence>
<feature type="transmembrane region" description="Helical" evidence="2">
    <location>
        <begin position="139"/>
        <end position="166"/>
    </location>
</feature>
<evidence type="ECO:0000259" key="3">
    <source>
        <dbReference type="PROSITE" id="PS51371"/>
    </source>
</evidence>
<name>A0A916U666_9BURK</name>
<evidence type="ECO:0000256" key="1">
    <source>
        <dbReference type="PROSITE-ProRule" id="PRU00703"/>
    </source>
</evidence>
<organism evidence="4 5">
    <name type="scientific">Undibacterium terreum</name>
    <dbReference type="NCBI Taxonomy" id="1224302"/>
    <lineage>
        <taxon>Bacteria</taxon>
        <taxon>Pseudomonadati</taxon>
        <taxon>Pseudomonadota</taxon>
        <taxon>Betaproteobacteria</taxon>
        <taxon>Burkholderiales</taxon>
        <taxon>Oxalobacteraceae</taxon>
        <taxon>Undibacterium</taxon>
    </lineage>
</organism>
<keyword evidence="2" id="KW-0472">Membrane</keyword>
<dbReference type="SMART" id="SM00116">
    <property type="entry name" value="CBS"/>
    <property type="match status" value="2"/>
</dbReference>
<feature type="transmembrane region" description="Helical" evidence="2">
    <location>
        <begin position="53"/>
        <end position="71"/>
    </location>
</feature>
<dbReference type="InterPro" id="IPR036259">
    <property type="entry name" value="MFS_trans_sf"/>
</dbReference>
<dbReference type="Gene3D" id="3.10.580.10">
    <property type="entry name" value="CBS-domain"/>
    <property type="match status" value="1"/>
</dbReference>
<feature type="transmembrane region" description="Helical" evidence="2">
    <location>
        <begin position="24"/>
        <end position="46"/>
    </location>
</feature>
<dbReference type="InterPro" id="IPR058581">
    <property type="entry name" value="TM_HPP"/>
</dbReference>
<protein>
    <submittedName>
        <fullName evidence="4">Membrane protein</fullName>
    </submittedName>
</protein>
<comment type="caution">
    <text evidence="4">The sequence shown here is derived from an EMBL/GenBank/DDBJ whole genome shotgun (WGS) entry which is preliminary data.</text>
</comment>
<proteinExistence type="predicted"/>
<reference evidence="4" key="1">
    <citation type="journal article" date="2014" name="Int. J. Syst. Evol. Microbiol.">
        <title>Complete genome sequence of Corynebacterium casei LMG S-19264T (=DSM 44701T), isolated from a smear-ripened cheese.</title>
        <authorList>
            <consortium name="US DOE Joint Genome Institute (JGI-PGF)"/>
            <person name="Walter F."/>
            <person name="Albersmeier A."/>
            <person name="Kalinowski J."/>
            <person name="Ruckert C."/>
        </authorList>
    </citation>
    <scope>NUCLEOTIDE SEQUENCE</scope>
    <source>
        <strain evidence="4">CGMCC 1.10998</strain>
    </source>
</reference>
<dbReference type="InterPro" id="IPR007065">
    <property type="entry name" value="HPP"/>
</dbReference>
<feature type="transmembrane region" description="Helical" evidence="2">
    <location>
        <begin position="77"/>
        <end position="95"/>
    </location>
</feature>
<dbReference type="PANTHER" id="PTHR33741">
    <property type="entry name" value="TRANSMEMBRANE PROTEIN DDB_G0269096-RELATED"/>
    <property type="match status" value="1"/>
</dbReference>
<gene>
    <name evidence="4" type="ORF">GCM10011396_03840</name>
</gene>
<dbReference type="RefSeq" id="WP_188564299.1">
    <property type="nucleotide sequence ID" value="NZ_BMED01000001.1"/>
</dbReference>
<dbReference type="SUPFAM" id="SSF54631">
    <property type="entry name" value="CBS-domain pair"/>
    <property type="match status" value="1"/>
</dbReference>
<feature type="domain" description="CBS" evidence="3">
    <location>
        <begin position="331"/>
        <end position="388"/>
    </location>
</feature>
<dbReference type="AlphaFoldDB" id="A0A916U666"/>